<accession>A0ABM9L9N1</accession>
<gene>
    <name evidence="1" type="ORF">MU0053_000328</name>
</gene>
<proteinExistence type="predicted"/>
<keyword evidence="2" id="KW-1185">Reference proteome</keyword>
<protein>
    <recommendedName>
        <fullName evidence="3">Oxidoreductase</fullName>
    </recommendedName>
</protein>
<dbReference type="RefSeq" id="WP_308480684.1">
    <property type="nucleotide sequence ID" value="NZ_OY726397.1"/>
</dbReference>
<evidence type="ECO:0000313" key="2">
    <source>
        <dbReference type="Proteomes" id="UP001190465"/>
    </source>
</evidence>
<evidence type="ECO:0000313" key="1">
    <source>
        <dbReference type="EMBL" id="CAJ1495269.1"/>
    </source>
</evidence>
<dbReference type="Proteomes" id="UP001190465">
    <property type="component" value="Chromosome"/>
</dbReference>
<evidence type="ECO:0008006" key="3">
    <source>
        <dbReference type="Google" id="ProtNLM"/>
    </source>
</evidence>
<reference evidence="1 2" key="1">
    <citation type="submission" date="2023-08" db="EMBL/GenBank/DDBJ databases">
        <authorList>
            <person name="Folkvardsen B D."/>
            <person name="Norman A."/>
        </authorList>
    </citation>
    <scope>NUCLEOTIDE SEQUENCE [LARGE SCALE GENOMIC DNA]</scope>
    <source>
        <strain evidence="1 2">Mu0053</strain>
    </source>
</reference>
<sequence length="142" mass="14738">MSNPRVFIDVAAGATDDWTELTDDDRPAVRLQARDLQHAQRVSRRLRADTGAAAVLDVTVLVAEDGRAARGLLAAAGSYRGAVHYVGTVAGLAGLVDDIYTAGVADGVTLIPAAEQQDVRAVGEQALARLRVGAQRSGPHGG</sequence>
<organism evidence="1 2">
    <name type="scientific">[Mycobacterium] burgundiense</name>
    <dbReference type="NCBI Taxonomy" id="3064286"/>
    <lineage>
        <taxon>Bacteria</taxon>
        <taxon>Bacillati</taxon>
        <taxon>Actinomycetota</taxon>
        <taxon>Actinomycetes</taxon>
        <taxon>Mycobacteriales</taxon>
        <taxon>Mycobacteriaceae</taxon>
        <taxon>Mycolicibacterium</taxon>
    </lineage>
</organism>
<dbReference type="EMBL" id="OY726397">
    <property type="protein sequence ID" value="CAJ1495269.1"/>
    <property type="molecule type" value="Genomic_DNA"/>
</dbReference>
<name>A0ABM9L9N1_9MYCO</name>